<dbReference type="InterPro" id="IPR054593">
    <property type="entry name" value="Beta-mannosidase-like_N2"/>
</dbReference>
<dbReference type="GO" id="GO:0005975">
    <property type="term" value="P:carbohydrate metabolic process"/>
    <property type="evidence" value="ECO:0007669"/>
    <property type="project" value="InterPro"/>
</dbReference>
<dbReference type="GO" id="GO:0006516">
    <property type="term" value="P:glycoprotein catabolic process"/>
    <property type="evidence" value="ECO:0007669"/>
    <property type="project" value="TreeGrafter"/>
</dbReference>
<evidence type="ECO:0000313" key="10">
    <source>
        <dbReference type="EMBL" id="TDC54153.1"/>
    </source>
</evidence>
<dbReference type="EC" id="3.2.1.25" evidence="3"/>
<evidence type="ECO:0000313" key="11">
    <source>
        <dbReference type="Proteomes" id="UP000295621"/>
    </source>
</evidence>
<evidence type="ECO:0000256" key="5">
    <source>
        <dbReference type="ARBA" id="ARBA00022801"/>
    </source>
</evidence>
<keyword evidence="6" id="KW-0326">Glycosidase</keyword>
<dbReference type="InterPro" id="IPR006102">
    <property type="entry name" value="Ig-like_GH2"/>
</dbReference>
<dbReference type="InterPro" id="IPR006103">
    <property type="entry name" value="Glyco_hydro_2_cat"/>
</dbReference>
<reference evidence="10 11" key="1">
    <citation type="submission" date="2019-02" db="EMBL/GenBank/DDBJ databases">
        <title>Draft genome sequences of novel Actinobacteria.</title>
        <authorList>
            <person name="Sahin N."/>
            <person name="Ay H."/>
            <person name="Saygin H."/>
        </authorList>
    </citation>
    <scope>NUCLEOTIDE SEQUENCE [LARGE SCALE GENOMIC DNA]</scope>
    <source>
        <strain evidence="10 11">KC603</strain>
    </source>
</reference>
<dbReference type="Gene3D" id="2.60.120.260">
    <property type="entry name" value="Galactose-binding domain-like"/>
    <property type="match status" value="1"/>
</dbReference>
<comment type="caution">
    <text evidence="10">The sequence shown here is derived from an EMBL/GenBank/DDBJ whole genome shotgun (WGS) entry which is preliminary data.</text>
</comment>
<dbReference type="SUPFAM" id="SSF49785">
    <property type="entry name" value="Galactose-binding domain-like"/>
    <property type="match status" value="1"/>
</dbReference>
<gene>
    <name evidence="10" type="ORF">E1212_03175</name>
</gene>
<dbReference type="Pfam" id="PF02836">
    <property type="entry name" value="Glyco_hydro_2_C"/>
    <property type="match status" value="1"/>
</dbReference>
<protein>
    <recommendedName>
        <fullName evidence="3">beta-mannosidase</fullName>
        <ecNumber evidence="3">3.2.1.25</ecNumber>
    </recommendedName>
</protein>
<dbReference type="SUPFAM" id="SSF49303">
    <property type="entry name" value="beta-Galactosidase/glucuronidase domain"/>
    <property type="match status" value="1"/>
</dbReference>
<evidence type="ECO:0000256" key="6">
    <source>
        <dbReference type="ARBA" id="ARBA00023295"/>
    </source>
</evidence>
<dbReference type="EMBL" id="SMKL01000005">
    <property type="protein sequence ID" value="TDC54153.1"/>
    <property type="molecule type" value="Genomic_DNA"/>
</dbReference>
<evidence type="ECO:0000256" key="4">
    <source>
        <dbReference type="ARBA" id="ARBA00022729"/>
    </source>
</evidence>
<dbReference type="InterPro" id="IPR036156">
    <property type="entry name" value="Beta-gal/glucu_dom_sf"/>
</dbReference>
<evidence type="ECO:0000256" key="2">
    <source>
        <dbReference type="ARBA" id="ARBA00007401"/>
    </source>
</evidence>
<evidence type="ECO:0000259" key="9">
    <source>
        <dbReference type="Pfam" id="PF22666"/>
    </source>
</evidence>
<proteinExistence type="inferred from homology"/>
<feature type="domain" description="Glycoside hydrolase family 2 catalytic" evidence="8">
    <location>
        <begin position="377"/>
        <end position="472"/>
    </location>
</feature>
<dbReference type="Pfam" id="PF00703">
    <property type="entry name" value="Glyco_hydro_2"/>
    <property type="match status" value="1"/>
</dbReference>
<dbReference type="GO" id="GO:0004567">
    <property type="term" value="F:beta-mannosidase activity"/>
    <property type="evidence" value="ECO:0007669"/>
    <property type="project" value="UniProtKB-EC"/>
</dbReference>
<dbReference type="Pfam" id="PF22666">
    <property type="entry name" value="Glyco_hydro_2_N2"/>
    <property type="match status" value="1"/>
</dbReference>
<dbReference type="RefSeq" id="WP_131979014.1">
    <property type="nucleotide sequence ID" value="NZ_SMKL01000005.1"/>
</dbReference>
<keyword evidence="4" id="KW-0732">Signal</keyword>
<dbReference type="SUPFAM" id="SSF51445">
    <property type="entry name" value="(Trans)glycosidases"/>
    <property type="match status" value="1"/>
</dbReference>
<dbReference type="PANTHER" id="PTHR43730:SF1">
    <property type="entry name" value="BETA-MANNOSIDASE"/>
    <property type="match status" value="1"/>
</dbReference>
<dbReference type="InterPro" id="IPR008979">
    <property type="entry name" value="Galactose-bd-like_sf"/>
</dbReference>
<accession>A0A4R4RZJ3</accession>
<evidence type="ECO:0000259" key="8">
    <source>
        <dbReference type="Pfam" id="PF02836"/>
    </source>
</evidence>
<evidence type="ECO:0000259" key="7">
    <source>
        <dbReference type="Pfam" id="PF00703"/>
    </source>
</evidence>
<dbReference type="AlphaFoldDB" id="A0A4R4RZJ3"/>
<comment type="catalytic activity">
    <reaction evidence="1">
        <text>Hydrolysis of terminal, non-reducing beta-D-mannose residues in beta-D-mannosides.</text>
        <dbReference type="EC" id="3.2.1.25"/>
    </reaction>
</comment>
<organism evidence="10 11">
    <name type="scientific">Jiangella ureilytica</name>
    <dbReference type="NCBI Taxonomy" id="2530374"/>
    <lineage>
        <taxon>Bacteria</taxon>
        <taxon>Bacillati</taxon>
        <taxon>Actinomycetota</taxon>
        <taxon>Actinomycetes</taxon>
        <taxon>Jiangellales</taxon>
        <taxon>Jiangellaceae</taxon>
        <taxon>Jiangella</taxon>
    </lineage>
</organism>
<dbReference type="PANTHER" id="PTHR43730">
    <property type="entry name" value="BETA-MANNOSIDASE"/>
    <property type="match status" value="1"/>
</dbReference>
<keyword evidence="11" id="KW-1185">Reference proteome</keyword>
<name>A0A4R4RZJ3_9ACTN</name>
<dbReference type="Gene3D" id="3.20.20.80">
    <property type="entry name" value="Glycosidases"/>
    <property type="match status" value="1"/>
</dbReference>
<feature type="domain" description="Beta-mannosidase-like galactose-binding" evidence="9">
    <location>
        <begin position="42"/>
        <end position="193"/>
    </location>
</feature>
<comment type="similarity">
    <text evidence="2">Belongs to the glycosyl hydrolase 2 family.</text>
</comment>
<dbReference type="OrthoDB" id="9758603at2"/>
<dbReference type="InterPro" id="IPR017853">
    <property type="entry name" value="GH"/>
</dbReference>
<feature type="domain" description="Glycoside hydrolase family 2 immunoglobulin-like beta-sandwich" evidence="7">
    <location>
        <begin position="204"/>
        <end position="304"/>
    </location>
</feature>
<dbReference type="Proteomes" id="UP000295621">
    <property type="component" value="Unassembled WGS sequence"/>
</dbReference>
<dbReference type="Gene3D" id="2.60.40.10">
    <property type="entry name" value="Immunoglobulins"/>
    <property type="match status" value="1"/>
</dbReference>
<dbReference type="InterPro" id="IPR050887">
    <property type="entry name" value="Beta-mannosidase_GH2"/>
</dbReference>
<sequence>MTTVDLSGSWSIREALGDTWQWYVDQPVTARNNVSAAAGVVARAPGWLPARVPGAVIADLHRAGELPSPYVGRSSRSAEWVSTRSWVYRRSFSAPRPGAGERAVLCLDGVDPGGTVFVDGVRVGSVGGLYRPARLDVTALVAGGGEHRLAVVVDPAPESQPQVGRTDLVRVHAPRMGYGWDFCPRLVHQGIWRGVRLEIGTTLVEALSVRPRVSEDLASATVHVSGRVHLSSGATASAAASAEVRLGGAVVAAGPVDVGDDGVLLGAVVVPEPALWWPNGLGEQPLYEVVVHVGEVSHRVVTGFRRAAFTRNAGGPAGALPYTAVVNGQPVELTGWNWAPADALYGEIAAAKVEHLVGLARRSGARLLRVWGGGLVETPAFYAACDRAGLFVWQEFSQSSSGMQSAPTDDPAFVAHLRAEANAVVPPRTHHPSLLMWGGGNELEDDAGPLTEQRSPALAALRDEVARLDPGRHWVATSPTGPRFHFRPDDDERHDVHGPWEHQGLTAHYTLYDGGTALAHTEFGVEGMANRRLWTALVPPADRWPVGRENPLYRHLGDWWNNAALVQECFGGRLTTPGEFRRASQFLQASGLAYAVEADRRRWPRTSVVLPWQLAESYPNAWCTAVVDHAGEPKPAFHAVSRAFAPERVTGRLDRLAFDGGPVGVEAWLWSSPGRAAGGTVTARLLDAHGVVLAEERWPQADAVATPRAAGRLTVAAAPKAAVVLAELTWTDADGTLIDREVVPLSTAADLTPMLGLEPATIRFHVEHPGDSGPRWTVEVAHTAGPAVVGLQLSDDRPPESTGWAVVDNDPRPLLPGERRRFTVEWRHDTGPRRLLLESWNTEPVLLEDV</sequence>
<evidence type="ECO:0000256" key="3">
    <source>
        <dbReference type="ARBA" id="ARBA00012754"/>
    </source>
</evidence>
<evidence type="ECO:0000256" key="1">
    <source>
        <dbReference type="ARBA" id="ARBA00000829"/>
    </source>
</evidence>
<keyword evidence="5" id="KW-0378">Hydrolase</keyword>
<dbReference type="InterPro" id="IPR013783">
    <property type="entry name" value="Ig-like_fold"/>
</dbReference>